<gene>
    <name evidence="1" type="ORF">RRG08_013110</name>
</gene>
<comment type="caution">
    <text evidence="1">The sequence shown here is derived from an EMBL/GenBank/DDBJ whole genome shotgun (WGS) entry which is preliminary data.</text>
</comment>
<name>A0AAE1DQ72_9GAST</name>
<dbReference type="AlphaFoldDB" id="A0AAE1DQ72"/>
<evidence type="ECO:0000313" key="2">
    <source>
        <dbReference type="Proteomes" id="UP001283361"/>
    </source>
</evidence>
<dbReference type="Proteomes" id="UP001283361">
    <property type="component" value="Unassembled WGS sequence"/>
</dbReference>
<keyword evidence="2" id="KW-1185">Reference proteome</keyword>
<proteinExistence type="predicted"/>
<sequence length="87" mass="9828">MFYLLAPSFTADPGINQRQGLAIFPTSWLQVEVRDDSSWAHCQVALRQVMASWLDTLPALHTWCADFCTGGGEKLPVPEVYVQYLRL</sequence>
<dbReference type="EMBL" id="JAWDGP010002895">
    <property type="protein sequence ID" value="KAK3778844.1"/>
    <property type="molecule type" value="Genomic_DNA"/>
</dbReference>
<accession>A0AAE1DQ72</accession>
<organism evidence="1 2">
    <name type="scientific">Elysia crispata</name>
    <name type="common">lettuce slug</name>
    <dbReference type="NCBI Taxonomy" id="231223"/>
    <lineage>
        <taxon>Eukaryota</taxon>
        <taxon>Metazoa</taxon>
        <taxon>Spiralia</taxon>
        <taxon>Lophotrochozoa</taxon>
        <taxon>Mollusca</taxon>
        <taxon>Gastropoda</taxon>
        <taxon>Heterobranchia</taxon>
        <taxon>Euthyneura</taxon>
        <taxon>Panpulmonata</taxon>
        <taxon>Sacoglossa</taxon>
        <taxon>Placobranchoidea</taxon>
        <taxon>Plakobranchidae</taxon>
        <taxon>Elysia</taxon>
    </lineage>
</organism>
<reference evidence="1" key="1">
    <citation type="journal article" date="2023" name="G3 (Bethesda)">
        <title>A reference genome for the long-term kleptoplast-retaining sea slug Elysia crispata morphotype clarki.</title>
        <authorList>
            <person name="Eastman K.E."/>
            <person name="Pendleton A.L."/>
            <person name="Shaikh M.A."/>
            <person name="Suttiyut T."/>
            <person name="Ogas R."/>
            <person name="Tomko P."/>
            <person name="Gavelis G."/>
            <person name="Widhalm J.R."/>
            <person name="Wisecaver J.H."/>
        </authorList>
    </citation>
    <scope>NUCLEOTIDE SEQUENCE</scope>
    <source>
        <strain evidence="1">ECLA1</strain>
    </source>
</reference>
<evidence type="ECO:0000313" key="1">
    <source>
        <dbReference type="EMBL" id="KAK3778844.1"/>
    </source>
</evidence>
<protein>
    <submittedName>
        <fullName evidence="1">Uncharacterized protein</fullName>
    </submittedName>
</protein>